<evidence type="ECO:0000313" key="3">
    <source>
        <dbReference type="Proteomes" id="UP001620408"/>
    </source>
</evidence>
<dbReference type="InterPro" id="IPR011726">
    <property type="entry name" value="KdpF"/>
</dbReference>
<gene>
    <name evidence="2" type="primary">kdpF</name>
    <name evidence="2" type="ORF">ISS97_03620</name>
</gene>
<dbReference type="EMBL" id="JADIKD010000006">
    <property type="protein sequence ID" value="MFK2916342.1"/>
    <property type="molecule type" value="Genomic_DNA"/>
</dbReference>
<keyword evidence="1" id="KW-1133">Transmembrane helix</keyword>
<evidence type="ECO:0000313" key="2">
    <source>
        <dbReference type="EMBL" id="MFK2916342.1"/>
    </source>
</evidence>
<dbReference type="Proteomes" id="UP001620408">
    <property type="component" value="Unassembled WGS sequence"/>
</dbReference>
<comment type="caution">
    <text evidence="2">The sequence shown here is derived from an EMBL/GenBank/DDBJ whole genome shotgun (WGS) entry which is preliminary data.</text>
</comment>
<reference evidence="2 3" key="1">
    <citation type="submission" date="2020-10" db="EMBL/GenBank/DDBJ databases">
        <title>Phylogeny of dyella-like bacteria.</title>
        <authorList>
            <person name="Fu J."/>
        </authorList>
    </citation>
    <scope>NUCLEOTIDE SEQUENCE [LARGE SCALE GENOMIC DNA]</scope>
    <source>
        <strain evidence="2 3">BB4</strain>
    </source>
</reference>
<keyword evidence="1" id="KW-0812">Transmembrane</keyword>
<proteinExistence type="predicted"/>
<keyword evidence="3" id="KW-1185">Reference proteome</keyword>
<name>A0ABW8K2X0_9GAMM</name>
<evidence type="ECO:0000256" key="1">
    <source>
        <dbReference type="SAM" id="Phobius"/>
    </source>
</evidence>
<keyword evidence="1" id="KW-0472">Membrane</keyword>
<dbReference type="Pfam" id="PF09604">
    <property type="entry name" value="Potass_KdpF"/>
    <property type="match status" value="1"/>
</dbReference>
<protein>
    <submittedName>
        <fullName evidence="2">K(+)-transporting ATPase subunit F</fullName>
    </submittedName>
</protein>
<sequence length="30" mass="3329">MNIFYAVAAVIAVALLGYLCVALLKPEWFE</sequence>
<organism evidence="2 3">
    <name type="scientific">Dyella koreensis</name>
    <dbReference type="NCBI Taxonomy" id="311235"/>
    <lineage>
        <taxon>Bacteria</taxon>
        <taxon>Pseudomonadati</taxon>
        <taxon>Pseudomonadota</taxon>
        <taxon>Gammaproteobacteria</taxon>
        <taxon>Lysobacterales</taxon>
        <taxon>Rhodanobacteraceae</taxon>
        <taxon>Dyella</taxon>
    </lineage>
</organism>
<feature type="transmembrane region" description="Helical" evidence="1">
    <location>
        <begin position="6"/>
        <end position="24"/>
    </location>
</feature>
<dbReference type="RefSeq" id="WP_090449523.1">
    <property type="nucleotide sequence ID" value="NZ_JADIKD010000006.1"/>
</dbReference>
<dbReference type="NCBIfam" id="TIGR02115">
    <property type="entry name" value="potass_kdpF"/>
    <property type="match status" value="1"/>
</dbReference>
<accession>A0ABW8K2X0</accession>